<reference evidence="1" key="1">
    <citation type="submission" date="2021-03" db="EMBL/GenBank/DDBJ databases">
        <title>Evolutionary priming and transition to the ectomycorrhizal habit in an iconic lineage of mushroom-forming fungi: is preadaptation a requirement?</title>
        <authorList>
            <consortium name="DOE Joint Genome Institute"/>
            <person name="Looney B.P."/>
            <person name="Miyauchi S."/>
            <person name="Morin E."/>
            <person name="Drula E."/>
            <person name="Courty P.E."/>
            <person name="Chicoki N."/>
            <person name="Fauchery L."/>
            <person name="Kohler A."/>
            <person name="Kuo A."/>
            <person name="LaButti K."/>
            <person name="Pangilinan J."/>
            <person name="Lipzen A."/>
            <person name="Riley R."/>
            <person name="Andreopoulos W."/>
            <person name="He G."/>
            <person name="Johnson J."/>
            <person name="Barry K.W."/>
            <person name="Grigoriev I.V."/>
            <person name="Nagy L."/>
            <person name="Hibbett D."/>
            <person name="Henrissat B."/>
            <person name="Matheny P.B."/>
            <person name="Labbe J."/>
            <person name="Martin A.F."/>
        </authorList>
    </citation>
    <scope>NUCLEOTIDE SEQUENCE</scope>
    <source>
        <strain evidence="1">BPL698</strain>
    </source>
</reference>
<dbReference type="EMBL" id="JAGFNK010000855">
    <property type="protein sequence ID" value="KAI9438407.1"/>
    <property type="molecule type" value="Genomic_DNA"/>
</dbReference>
<feature type="non-terminal residue" evidence="1">
    <location>
        <position position="50"/>
    </location>
</feature>
<sequence length="50" mass="5847">GLCLARIHVIFKLPKHLGAFPHPLAYIHWFRPFTNMDPTTHMHQVVLSTR</sequence>
<feature type="non-terminal residue" evidence="1">
    <location>
        <position position="1"/>
    </location>
</feature>
<gene>
    <name evidence="1" type="ORF">F5148DRAFT_960487</name>
</gene>
<organism evidence="1 2">
    <name type="scientific">Russula earlei</name>
    <dbReference type="NCBI Taxonomy" id="71964"/>
    <lineage>
        <taxon>Eukaryota</taxon>
        <taxon>Fungi</taxon>
        <taxon>Dikarya</taxon>
        <taxon>Basidiomycota</taxon>
        <taxon>Agaricomycotina</taxon>
        <taxon>Agaricomycetes</taxon>
        <taxon>Russulales</taxon>
        <taxon>Russulaceae</taxon>
        <taxon>Russula</taxon>
    </lineage>
</organism>
<name>A0ACC0TRY2_9AGAM</name>
<evidence type="ECO:0000313" key="2">
    <source>
        <dbReference type="Proteomes" id="UP001207468"/>
    </source>
</evidence>
<protein>
    <submittedName>
        <fullName evidence="1">Uncharacterized protein</fullName>
    </submittedName>
</protein>
<accession>A0ACC0TRY2</accession>
<keyword evidence="2" id="KW-1185">Reference proteome</keyword>
<comment type="caution">
    <text evidence="1">The sequence shown here is derived from an EMBL/GenBank/DDBJ whole genome shotgun (WGS) entry which is preliminary data.</text>
</comment>
<proteinExistence type="predicted"/>
<dbReference type="Proteomes" id="UP001207468">
    <property type="component" value="Unassembled WGS sequence"/>
</dbReference>
<evidence type="ECO:0000313" key="1">
    <source>
        <dbReference type="EMBL" id="KAI9438407.1"/>
    </source>
</evidence>